<sequence length="76" mass="8657">MAKITNFTNFSGTINGLVYYMANGKQFVRMDKKKETFTKLQELPKETLPSIEAFNITSAIKSMNHLITALKKNSRL</sequence>
<accession>A0ABY8RE56</accession>
<dbReference type="Proteomes" id="UP001241656">
    <property type="component" value="Chromosome"/>
</dbReference>
<protein>
    <submittedName>
        <fullName evidence="1">Uncharacterized protein</fullName>
    </submittedName>
</protein>
<reference evidence="1 2" key="1">
    <citation type="submission" date="2023-05" db="EMBL/GenBank/DDBJ databases">
        <title>Genomic insight into Chryseobacterium sp. wdc7 isolated forest soil (Gotjawal).</title>
        <authorList>
            <person name="Park S.-J."/>
        </authorList>
    </citation>
    <scope>NUCLEOTIDE SEQUENCE [LARGE SCALE GENOMIC DNA]</scope>
    <source>
        <strain evidence="2">wdc7</strain>
    </source>
</reference>
<organism evidence="1 2">
    <name type="scientific">Chryseobacterium gotjawalense</name>
    <dbReference type="NCBI Taxonomy" id="3042315"/>
    <lineage>
        <taxon>Bacteria</taxon>
        <taxon>Pseudomonadati</taxon>
        <taxon>Bacteroidota</taxon>
        <taxon>Flavobacteriia</taxon>
        <taxon>Flavobacteriales</taxon>
        <taxon>Weeksellaceae</taxon>
        <taxon>Chryseobacterium group</taxon>
        <taxon>Chryseobacterium</taxon>
    </lineage>
</organism>
<dbReference type="EMBL" id="CP124855">
    <property type="protein sequence ID" value="WHF51453.1"/>
    <property type="molecule type" value="Genomic_DNA"/>
</dbReference>
<proteinExistence type="predicted"/>
<gene>
    <name evidence="1" type="ORF">QGN23_13655</name>
</gene>
<name>A0ABY8RE56_9FLAO</name>
<evidence type="ECO:0000313" key="1">
    <source>
        <dbReference type="EMBL" id="WHF51453.1"/>
    </source>
</evidence>
<dbReference type="RefSeq" id="WP_282904796.1">
    <property type="nucleotide sequence ID" value="NZ_CP124855.1"/>
</dbReference>
<keyword evidence="2" id="KW-1185">Reference proteome</keyword>
<evidence type="ECO:0000313" key="2">
    <source>
        <dbReference type="Proteomes" id="UP001241656"/>
    </source>
</evidence>